<keyword evidence="2 8" id="KW-0547">Nucleotide-binding</keyword>
<feature type="domain" description="DEAD-box RNA helicase Q" evidence="12">
    <location>
        <begin position="336"/>
        <end position="364"/>
    </location>
</feature>
<dbReference type="Gene3D" id="3.40.50.300">
    <property type="entry name" value="P-loop containing nucleotide triphosphate hydrolases"/>
    <property type="match status" value="2"/>
</dbReference>
<feature type="region of interest" description="Disordered" evidence="9">
    <location>
        <begin position="1"/>
        <end position="313"/>
    </location>
</feature>
<evidence type="ECO:0000256" key="7">
    <source>
        <dbReference type="PROSITE-ProRule" id="PRU00552"/>
    </source>
</evidence>
<dbReference type="SUPFAM" id="SSF52540">
    <property type="entry name" value="P-loop containing nucleoside triphosphate hydrolases"/>
    <property type="match status" value="2"/>
</dbReference>
<dbReference type="PROSITE" id="PS51195">
    <property type="entry name" value="Q_MOTIF"/>
    <property type="match status" value="1"/>
</dbReference>
<evidence type="ECO:0000256" key="1">
    <source>
        <dbReference type="ARBA" id="ARBA00012552"/>
    </source>
</evidence>
<organism evidence="13 14">
    <name type="scientific">Nezara viridula</name>
    <name type="common">Southern green stink bug</name>
    <name type="synonym">Cimex viridulus</name>
    <dbReference type="NCBI Taxonomy" id="85310"/>
    <lineage>
        <taxon>Eukaryota</taxon>
        <taxon>Metazoa</taxon>
        <taxon>Ecdysozoa</taxon>
        <taxon>Arthropoda</taxon>
        <taxon>Hexapoda</taxon>
        <taxon>Insecta</taxon>
        <taxon>Pterygota</taxon>
        <taxon>Neoptera</taxon>
        <taxon>Paraneoptera</taxon>
        <taxon>Hemiptera</taxon>
        <taxon>Heteroptera</taxon>
        <taxon>Panheteroptera</taxon>
        <taxon>Pentatomomorpha</taxon>
        <taxon>Pentatomoidea</taxon>
        <taxon>Pentatomidae</taxon>
        <taxon>Pentatominae</taxon>
        <taxon>Nezara</taxon>
    </lineage>
</organism>
<evidence type="ECO:0000256" key="6">
    <source>
        <dbReference type="ARBA" id="ARBA00047984"/>
    </source>
</evidence>
<feature type="short sequence motif" description="Q motif" evidence="7">
    <location>
        <begin position="336"/>
        <end position="364"/>
    </location>
</feature>
<feature type="domain" description="Helicase ATP-binding" evidence="10">
    <location>
        <begin position="367"/>
        <end position="549"/>
    </location>
</feature>
<feature type="compositionally biased region" description="Basic and acidic residues" evidence="9">
    <location>
        <begin position="191"/>
        <end position="203"/>
    </location>
</feature>
<evidence type="ECO:0000256" key="9">
    <source>
        <dbReference type="SAM" id="MobiDB-lite"/>
    </source>
</evidence>
<dbReference type="FunFam" id="3.40.50.300:FF:000397">
    <property type="entry name" value="Probable ATP-dependent RNA helicase DDX4"/>
    <property type="match status" value="1"/>
</dbReference>
<dbReference type="EMBL" id="OV725082">
    <property type="protein sequence ID" value="CAH1404191.1"/>
    <property type="molecule type" value="Genomic_DNA"/>
</dbReference>
<keyword evidence="14" id="KW-1185">Reference proteome</keyword>
<keyword evidence="3 8" id="KW-0378">Hydrolase</keyword>
<dbReference type="CDD" id="cd18787">
    <property type="entry name" value="SF2_C_DEAD"/>
    <property type="match status" value="1"/>
</dbReference>
<dbReference type="PROSITE" id="PS51192">
    <property type="entry name" value="HELICASE_ATP_BIND_1"/>
    <property type="match status" value="1"/>
</dbReference>
<dbReference type="InterPro" id="IPR027417">
    <property type="entry name" value="P-loop_NTPase"/>
</dbReference>
<accession>A0A9P0HLG1</accession>
<feature type="compositionally biased region" description="Acidic residues" evidence="9">
    <location>
        <begin position="134"/>
        <end position="144"/>
    </location>
</feature>
<comment type="catalytic activity">
    <reaction evidence="6">
        <text>ATP + H2O = ADP + phosphate + H(+)</text>
        <dbReference type="Rhea" id="RHEA:13065"/>
        <dbReference type="ChEBI" id="CHEBI:15377"/>
        <dbReference type="ChEBI" id="CHEBI:15378"/>
        <dbReference type="ChEBI" id="CHEBI:30616"/>
        <dbReference type="ChEBI" id="CHEBI:43474"/>
        <dbReference type="ChEBI" id="CHEBI:456216"/>
        <dbReference type="EC" id="3.6.4.13"/>
    </reaction>
</comment>
<dbReference type="InterPro" id="IPR001650">
    <property type="entry name" value="Helicase_C-like"/>
</dbReference>
<dbReference type="Proteomes" id="UP001152798">
    <property type="component" value="Chromosome 6"/>
</dbReference>
<evidence type="ECO:0000256" key="4">
    <source>
        <dbReference type="ARBA" id="ARBA00022806"/>
    </source>
</evidence>
<dbReference type="PANTHER" id="PTHR47958">
    <property type="entry name" value="ATP-DEPENDENT RNA HELICASE DBP3"/>
    <property type="match status" value="1"/>
</dbReference>
<dbReference type="PROSITE" id="PS51194">
    <property type="entry name" value="HELICASE_CTER"/>
    <property type="match status" value="1"/>
</dbReference>
<protein>
    <recommendedName>
        <fullName evidence="1">RNA helicase</fullName>
        <ecNumber evidence="1">3.6.4.13</ecNumber>
    </recommendedName>
</protein>
<evidence type="ECO:0000256" key="5">
    <source>
        <dbReference type="ARBA" id="ARBA00022840"/>
    </source>
</evidence>
<proteinExistence type="inferred from homology"/>
<reference evidence="13" key="1">
    <citation type="submission" date="2022-01" db="EMBL/GenBank/DDBJ databases">
        <authorList>
            <person name="King R."/>
        </authorList>
    </citation>
    <scope>NUCLEOTIDE SEQUENCE</scope>
</reference>
<evidence type="ECO:0000259" key="12">
    <source>
        <dbReference type="PROSITE" id="PS51195"/>
    </source>
</evidence>
<dbReference type="SMART" id="SM00490">
    <property type="entry name" value="HELICc"/>
    <property type="match status" value="1"/>
</dbReference>
<evidence type="ECO:0000259" key="10">
    <source>
        <dbReference type="PROSITE" id="PS51192"/>
    </source>
</evidence>
<dbReference type="SMART" id="SM00487">
    <property type="entry name" value="DEXDc"/>
    <property type="match status" value="1"/>
</dbReference>
<keyword evidence="4 8" id="KW-0347">Helicase</keyword>
<dbReference type="PROSITE" id="PS00039">
    <property type="entry name" value="DEAD_ATP_HELICASE"/>
    <property type="match status" value="1"/>
</dbReference>
<dbReference type="InterPro" id="IPR014001">
    <property type="entry name" value="Helicase_ATP-bd"/>
</dbReference>
<dbReference type="Pfam" id="PF00270">
    <property type="entry name" value="DEAD"/>
    <property type="match status" value="1"/>
</dbReference>
<dbReference type="InterPro" id="IPR014014">
    <property type="entry name" value="RNA_helicase_DEAD_Q_motif"/>
</dbReference>
<dbReference type="GO" id="GO:0003724">
    <property type="term" value="F:RNA helicase activity"/>
    <property type="evidence" value="ECO:0007669"/>
    <property type="project" value="UniProtKB-EC"/>
</dbReference>
<comment type="similarity">
    <text evidence="8">Belongs to the DEAD box helicase family.</text>
</comment>
<dbReference type="InterPro" id="IPR000629">
    <property type="entry name" value="RNA-helicase_DEAD-box_CS"/>
</dbReference>
<evidence type="ECO:0000313" key="13">
    <source>
        <dbReference type="EMBL" id="CAH1404191.1"/>
    </source>
</evidence>
<feature type="region of interest" description="Disordered" evidence="9">
    <location>
        <begin position="720"/>
        <end position="767"/>
    </location>
</feature>
<evidence type="ECO:0000256" key="8">
    <source>
        <dbReference type="RuleBase" id="RU000492"/>
    </source>
</evidence>
<evidence type="ECO:0000256" key="3">
    <source>
        <dbReference type="ARBA" id="ARBA00022801"/>
    </source>
</evidence>
<feature type="compositionally biased region" description="Basic and acidic residues" evidence="9">
    <location>
        <begin position="273"/>
        <end position="294"/>
    </location>
</feature>
<feature type="compositionally biased region" description="Basic and acidic residues" evidence="9">
    <location>
        <begin position="155"/>
        <end position="178"/>
    </location>
</feature>
<dbReference type="GO" id="GO:0016787">
    <property type="term" value="F:hydrolase activity"/>
    <property type="evidence" value="ECO:0007669"/>
    <property type="project" value="UniProtKB-KW"/>
</dbReference>
<dbReference type="InterPro" id="IPR011545">
    <property type="entry name" value="DEAD/DEAH_box_helicase_dom"/>
</dbReference>
<dbReference type="OrthoDB" id="196131at2759"/>
<name>A0A9P0HLG1_NEZVI</name>
<evidence type="ECO:0000256" key="2">
    <source>
        <dbReference type="ARBA" id="ARBA00022741"/>
    </source>
</evidence>
<evidence type="ECO:0000313" key="14">
    <source>
        <dbReference type="Proteomes" id="UP001152798"/>
    </source>
</evidence>
<feature type="compositionally biased region" description="Gly residues" evidence="9">
    <location>
        <begin position="206"/>
        <end position="215"/>
    </location>
</feature>
<keyword evidence="5 8" id="KW-0067">ATP-binding</keyword>
<sequence length="767" mass="84273">MSSGYRDDQEDGGWRGSHQSGGRSRGGGRDYTQNSSRSGGGGYTKNKSQDGWSDGEDQGSSEPKWGNKGNKYGGGQASDEWENNETSSRGRGFSRQNRTEDSGNYQRQERTFGSPGDRRGGSRGRGFSFRNNDNEDENNDEWEPDMNKLNIRENSSGKDRGFNRQSRGEDGGYQRQERSSFGGGDGWNDEDSGRGNDGGERRSGRGRGGYRGGGRGGHRESRNDFGDNGDCDDDEGKSRGRGNRYSRNDDGDQSDGRRGRGGRGGGRGGFGNRGDDDRGNKEEGEEEKPRERYIPPEPANDEETVFSSSISSGNNFSKYDNIPVKVTGENVPKPVNSFEECNFSSLLLENIKKSGYSKPTPVQKYAISAINSGRDVMGCAQTGSGKTAAFLLPIIHMLLKDKADIVSGQGTEPQVVVCSPTRELALQIFNEARKFAFGSIIRIAIAYGGTASFHQASQISKGCHILVATPGRLNDFVGRGLVKFSSCRFFVLDEADRMLDMGFLPAIEQMLDHETMTPKGQRQTLMFSATFPDDIQRLAANYLHGYLFLAVGIVGGACSDVEQNFYLVSRFEKKDKLIEVLSEMKDKELTLVFVEKQRTADFIAAFLSENNFPTTSIHGARLQSQREQALSDFKYGRMPTLVATAVAARGLDIKNVAHVVNFDMPSTIEEYVHRIGRTGRVGNRGKATSFYDPDTDGHLVIGLTRILQQNDQVIPTFFEGANDSSPSFKSGGGGRRSQNFGGKDVRQGEDIFNSPPTVVHEEVEEAW</sequence>
<dbReference type="Pfam" id="PF00271">
    <property type="entry name" value="Helicase_C"/>
    <property type="match status" value="1"/>
</dbReference>
<dbReference type="GO" id="GO:0003676">
    <property type="term" value="F:nucleic acid binding"/>
    <property type="evidence" value="ECO:0007669"/>
    <property type="project" value="InterPro"/>
</dbReference>
<feature type="domain" description="Helicase C-terminal" evidence="11">
    <location>
        <begin position="576"/>
        <end position="722"/>
    </location>
</feature>
<dbReference type="GO" id="GO:0005524">
    <property type="term" value="F:ATP binding"/>
    <property type="evidence" value="ECO:0007669"/>
    <property type="project" value="UniProtKB-KW"/>
</dbReference>
<dbReference type="EC" id="3.6.4.13" evidence="1"/>
<feature type="compositionally biased region" description="Basic and acidic residues" evidence="9">
    <location>
        <begin position="246"/>
        <end position="258"/>
    </location>
</feature>
<evidence type="ECO:0000259" key="11">
    <source>
        <dbReference type="PROSITE" id="PS51194"/>
    </source>
</evidence>
<dbReference type="AlphaFoldDB" id="A0A9P0HLG1"/>
<gene>
    <name evidence="13" type="ORF">NEZAVI_LOCUS12644</name>
</gene>
<feature type="compositionally biased region" description="Gly residues" evidence="9">
    <location>
        <begin position="262"/>
        <end position="272"/>
    </location>
</feature>
<dbReference type="FunFam" id="3.40.50.300:FF:000008">
    <property type="entry name" value="ATP-dependent RNA helicase RhlB"/>
    <property type="match status" value="1"/>
</dbReference>
<dbReference type="GO" id="GO:0031047">
    <property type="term" value="P:regulatory ncRNA-mediated gene silencing"/>
    <property type="evidence" value="ECO:0007669"/>
    <property type="project" value="UniProtKB-ARBA"/>
</dbReference>